<dbReference type="RefSeq" id="WP_344597846.1">
    <property type="nucleotide sequence ID" value="NZ_BAAARW010000044.1"/>
</dbReference>
<evidence type="ECO:0008006" key="3">
    <source>
        <dbReference type="Google" id="ProtNLM"/>
    </source>
</evidence>
<reference evidence="1 2" key="1">
    <citation type="journal article" date="2019" name="Int. J. Syst. Evol. Microbiol.">
        <title>The Global Catalogue of Microorganisms (GCM) 10K type strain sequencing project: providing services to taxonomists for standard genome sequencing and annotation.</title>
        <authorList>
            <consortium name="The Broad Institute Genomics Platform"/>
            <consortium name="The Broad Institute Genome Sequencing Center for Infectious Disease"/>
            <person name="Wu L."/>
            <person name="Ma J."/>
        </authorList>
    </citation>
    <scope>NUCLEOTIDE SEQUENCE [LARGE SCALE GENOMIC DNA]</scope>
    <source>
        <strain evidence="1 2">JCM 3325</strain>
    </source>
</reference>
<comment type="caution">
    <text evidence="1">The sequence shown here is derived from an EMBL/GenBank/DDBJ whole genome shotgun (WGS) entry which is preliminary data.</text>
</comment>
<accession>A0ABN3KCZ8</accession>
<keyword evidence="2" id="KW-1185">Reference proteome</keyword>
<protein>
    <recommendedName>
        <fullName evidence="3">ComF family protein</fullName>
    </recommendedName>
</protein>
<gene>
    <name evidence="1" type="ORF">GCM10010191_89550</name>
</gene>
<dbReference type="EMBL" id="BAAARW010000044">
    <property type="protein sequence ID" value="GAA2456268.1"/>
    <property type="molecule type" value="Genomic_DNA"/>
</dbReference>
<evidence type="ECO:0000313" key="2">
    <source>
        <dbReference type="Proteomes" id="UP001501231"/>
    </source>
</evidence>
<sequence length="75" mass="8579">MPDTRTVCRSCQGTKLARHYLCGDCWAQLPEPARTALNRRDNVAFRRLVDLHTQLREGVPLHEIEVAPWPARPST</sequence>
<proteinExistence type="predicted"/>
<evidence type="ECO:0000313" key="1">
    <source>
        <dbReference type="EMBL" id="GAA2456268.1"/>
    </source>
</evidence>
<organism evidence="1 2">
    <name type="scientific">Actinomadura vinacea</name>
    <dbReference type="NCBI Taxonomy" id="115336"/>
    <lineage>
        <taxon>Bacteria</taxon>
        <taxon>Bacillati</taxon>
        <taxon>Actinomycetota</taxon>
        <taxon>Actinomycetes</taxon>
        <taxon>Streptosporangiales</taxon>
        <taxon>Thermomonosporaceae</taxon>
        <taxon>Actinomadura</taxon>
    </lineage>
</organism>
<name>A0ABN3KCZ8_9ACTN</name>
<dbReference type="Proteomes" id="UP001501231">
    <property type="component" value="Unassembled WGS sequence"/>
</dbReference>